<reference evidence="2 3" key="1">
    <citation type="journal article" date="2019" name="Int. J. Syst. Evol. Microbiol.">
        <title>The Global Catalogue of Microorganisms (GCM) 10K type strain sequencing project: providing services to taxonomists for standard genome sequencing and annotation.</title>
        <authorList>
            <consortium name="The Broad Institute Genomics Platform"/>
            <consortium name="The Broad Institute Genome Sequencing Center for Infectious Disease"/>
            <person name="Wu L."/>
            <person name="Ma J."/>
        </authorList>
    </citation>
    <scope>NUCLEOTIDE SEQUENCE [LARGE SCALE GENOMIC DNA]</scope>
    <source>
        <strain evidence="2 3">JCM 12140</strain>
    </source>
</reference>
<evidence type="ECO:0000313" key="2">
    <source>
        <dbReference type="EMBL" id="GAA1494041.1"/>
    </source>
</evidence>
<organism evidence="2 3">
    <name type="scientific">Curtobacterium herbarum</name>
    <dbReference type="NCBI Taxonomy" id="150122"/>
    <lineage>
        <taxon>Bacteria</taxon>
        <taxon>Bacillati</taxon>
        <taxon>Actinomycetota</taxon>
        <taxon>Actinomycetes</taxon>
        <taxon>Micrococcales</taxon>
        <taxon>Microbacteriaceae</taxon>
        <taxon>Curtobacterium</taxon>
    </lineage>
</organism>
<dbReference type="Proteomes" id="UP001501742">
    <property type="component" value="Unassembled WGS sequence"/>
</dbReference>
<evidence type="ECO:0000256" key="1">
    <source>
        <dbReference type="SAM" id="MobiDB-lite"/>
    </source>
</evidence>
<protein>
    <submittedName>
        <fullName evidence="2">Uncharacterized protein</fullName>
    </submittedName>
</protein>
<dbReference type="EMBL" id="BAAAJX010000012">
    <property type="protein sequence ID" value="GAA1494041.1"/>
    <property type="molecule type" value="Genomic_DNA"/>
</dbReference>
<feature type="region of interest" description="Disordered" evidence="1">
    <location>
        <begin position="47"/>
        <end position="79"/>
    </location>
</feature>
<keyword evidence="3" id="KW-1185">Reference proteome</keyword>
<accession>A0ABN1ZED7</accession>
<evidence type="ECO:0000313" key="3">
    <source>
        <dbReference type="Proteomes" id="UP001501742"/>
    </source>
</evidence>
<comment type="caution">
    <text evidence="2">The sequence shown here is derived from an EMBL/GenBank/DDBJ whole genome shotgun (WGS) entry which is preliminary data.</text>
</comment>
<proteinExistence type="predicted"/>
<name>A0ABN1ZED7_9MICO</name>
<sequence>MCGAWISFDQAVRRARVFRRVTEVSAHLQETLSGVDTGRKGWCARRRGTNVSAHGAPKPRDRDVVPPRMTVPFRPVPME</sequence>
<gene>
    <name evidence="2" type="ORF">GCM10009627_23870</name>
</gene>